<dbReference type="AlphaFoldDB" id="A0AAW6FEW8"/>
<comment type="caution">
    <text evidence="2">The sequence shown here is derived from an EMBL/GenBank/DDBJ whole genome shotgun (WGS) entry which is preliminary data.</text>
</comment>
<gene>
    <name evidence="2" type="ORF">PN645_02840</name>
</gene>
<feature type="domain" description="Thioredoxin" evidence="1">
    <location>
        <begin position="325"/>
        <end position="466"/>
    </location>
</feature>
<dbReference type="InterPro" id="IPR013766">
    <property type="entry name" value="Thioredoxin_domain"/>
</dbReference>
<dbReference type="PANTHER" id="PTHR42852:SF13">
    <property type="entry name" value="PROTEIN DIPZ"/>
    <property type="match status" value="1"/>
</dbReference>
<accession>A0AAW6FEW8</accession>
<dbReference type="InterPro" id="IPR050553">
    <property type="entry name" value="Thioredoxin_ResA/DsbE_sf"/>
</dbReference>
<dbReference type="InterPro" id="IPR000866">
    <property type="entry name" value="AhpC/TSA"/>
</dbReference>
<organism evidence="2 3">
    <name type="scientific">Odoribacter splanchnicus</name>
    <dbReference type="NCBI Taxonomy" id="28118"/>
    <lineage>
        <taxon>Bacteria</taxon>
        <taxon>Pseudomonadati</taxon>
        <taxon>Bacteroidota</taxon>
        <taxon>Bacteroidia</taxon>
        <taxon>Bacteroidales</taxon>
        <taxon>Odoribacteraceae</taxon>
        <taxon>Odoribacter</taxon>
    </lineage>
</organism>
<evidence type="ECO:0000313" key="3">
    <source>
        <dbReference type="Proteomes" id="UP001212263"/>
    </source>
</evidence>
<dbReference type="RefSeq" id="WP_217799690.1">
    <property type="nucleotide sequence ID" value="NZ_JAHONW010000041.1"/>
</dbReference>
<dbReference type="PANTHER" id="PTHR42852">
    <property type="entry name" value="THIOL:DISULFIDE INTERCHANGE PROTEIN DSBE"/>
    <property type="match status" value="1"/>
</dbReference>
<evidence type="ECO:0000259" key="1">
    <source>
        <dbReference type="PROSITE" id="PS51352"/>
    </source>
</evidence>
<dbReference type="GO" id="GO:0016491">
    <property type="term" value="F:oxidoreductase activity"/>
    <property type="evidence" value="ECO:0007669"/>
    <property type="project" value="InterPro"/>
</dbReference>
<evidence type="ECO:0000313" key="2">
    <source>
        <dbReference type="EMBL" id="MDB9221940.1"/>
    </source>
</evidence>
<dbReference type="PROSITE" id="PS51352">
    <property type="entry name" value="THIOREDOXIN_2"/>
    <property type="match status" value="1"/>
</dbReference>
<name>A0AAW6FEW8_9BACT</name>
<proteinExistence type="predicted"/>
<sequence length="466" mass="54437">MYVKIIHRLFCLLPFTGWSKDYRVRLEVKNLPADSQPILLRFYNGALFALDTLPVRSQDTLSFKIPEATSPGTLRTILGFPPYAQFSGKGPIFLDFLFNREDIEISLDYQNPQATAQVIHSTENQIYFDFLKSETIYNHKLGLVGQVVINYPDKDKFYQKALEYYKKFQLERDKLIDKNYREHPNTLAGKLIKNQKLPIIPGNLSQQERDSLFKYRYLSLIDFSDTLLLYTPFYTDKIFQYIQLHKKPYASPRENETNYIQALDYLIPLLNMNPIVQQNLLQFLISGFESQQMEEVLAHISNHYIQQCGSNSDIVKRRLEGYSKMAIGQQVPDFTLMDIHNHPVNLYSEISPYTLLLFWHTQCSHCQSLMEALPQLCQKEIFTHQQIKLIGISIDENREDWEKFSIQYPLEWVNIHAAGSFDSEIATDYNLFATPSMFLIDENHKIIAKPTTIGELEKNIRELIEK</sequence>
<reference evidence="2" key="1">
    <citation type="submission" date="2023-01" db="EMBL/GenBank/DDBJ databases">
        <title>Human gut microbiome strain richness.</title>
        <authorList>
            <person name="Chen-Liaw A."/>
        </authorList>
    </citation>
    <scope>NUCLEOTIDE SEQUENCE</scope>
    <source>
        <strain evidence="2">RTP21484st1_B7_RTP21484_190118</strain>
    </source>
</reference>
<dbReference type="GO" id="GO:0016209">
    <property type="term" value="F:antioxidant activity"/>
    <property type="evidence" value="ECO:0007669"/>
    <property type="project" value="InterPro"/>
</dbReference>
<dbReference type="CDD" id="cd02966">
    <property type="entry name" value="TlpA_like_family"/>
    <property type="match status" value="1"/>
</dbReference>
<dbReference type="Pfam" id="PF00578">
    <property type="entry name" value="AhpC-TSA"/>
    <property type="match status" value="1"/>
</dbReference>
<protein>
    <submittedName>
        <fullName evidence="2">TlpA disulfide reductase family protein</fullName>
    </submittedName>
</protein>
<dbReference type="EMBL" id="JAQMRD010000002">
    <property type="protein sequence ID" value="MDB9221940.1"/>
    <property type="molecule type" value="Genomic_DNA"/>
</dbReference>
<dbReference type="Proteomes" id="UP001212263">
    <property type="component" value="Unassembled WGS sequence"/>
</dbReference>